<sequence>VKGIQWGVMGGPPPKKPGVEAAELEERIAAEEAILMRMKEELRLKMERMKG</sequence>
<name>X1SNZ0_9ZZZZ</name>
<reference evidence="1" key="1">
    <citation type="journal article" date="2014" name="Front. Microbiol.">
        <title>High frequency of phylogenetically diverse reductive dehalogenase-homologous genes in deep subseafloor sedimentary metagenomes.</title>
        <authorList>
            <person name="Kawai M."/>
            <person name="Futagami T."/>
            <person name="Toyoda A."/>
            <person name="Takaki Y."/>
            <person name="Nishi S."/>
            <person name="Hori S."/>
            <person name="Arai W."/>
            <person name="Tsubouchi T."/>
            <person name="Morono Y."/>
            <person name="Uchiyama I."/>
            <person name="Ito T."/>
            <person name="Fujiyama A."/>
            <person name="Inagaki F."/>
            <person name="Takami H."/>
        </authorList>
    </citation>
    <scope>NUCLEOTIDE SEQUENCE</scope>
    <source>
        <strain evidence="1">Expedition CK06-06</strain>
    </source>
</reference>
<protein>
    <submittedName>
        <fullName evidence="1">Uncharacterized protein</fullName>
    </submittedName>
</protein>
<organism evidence="1">
    <name type="scientific">marine sediment metagenome</name>
    <dbReference type="NCBI Taxonomy" id="412755"/>
    <lineage>
        <taxon>unclassified sequences</taxon>
        <taxon>metagenomes</taxon>
        <taxon>ecological metagenomes</taxon>
    </lineage>
</organism>
<dbReference type="EMBL" id="BARW01014550">
    <property type="protein sequence ID" value="GAI77060.1"/>
    <property type="molecule type" value="Genomic_DNA"/>
</dbReference>
<comment type="caution">
    <text evidence="1">The sequence shown here is derived from an EMBL/GenBank/DDBJ whole genome shotgun (WGS) entry which is preliminary data.</text>
</comment>
<feature type="non-terminal residue" evidence="1">
    <location>
        <position position="1"/>
    </location>
</feature>
<evidence type="ECO:0000313" key="1">
    <source>
        <dbReference type="EMBL" id="GAI77060.1"/>
    </source>
</evidence>
<dbReference type="AlphaFoldDB" id="X1SNZ0"/>
<gene>
    <name evidence="1" type="ORF">S12H4_25752</name>
</gene>
<accession>X1SNZ0</accession>
<proteinExistence type="predicted"/>